<keyword evidence="1" id="KW-0812">Transmembrane</keyword>
<evidence type="ECO:0000313" key="2">
    <source>
        <dbReference type="Proteomes" id="UP000504634"/>
    </source>
</evidence>
<evidence type="ECO:0000313" key="3">
    <source>
        <dbReference type="RefSeq" id="XP_030370959.1"/>
    </source>
</evidence>
<sequence length="676" mass="79220">MTVAEWQKKRFLRPGLVFILIFFFVFYTWESGTSLINKKEDLYIETDKLKGFTDVIPVQYTFQELEEFISNDTQVDELSSKAPTLPINTELVTWIPDPLNTTCSYFVHTPQCKIPAIDPFAPEVMRIFKKETYKKCDESEDFITVSFDRQKNRYKLHLNVENTSCCYWPIIRHGRGRNADEDYYLLPCSHFSQDFVVPKHINGIITKCRHVNGSTILQKDAFAFAQPPRKSSRQKAKKPSVLLWGIDSMSRMNFERVMPLTYQYFQKKAWFELQGYNKIGDNTYPNLMALLTGFRVAGAPDPCNSEMVGGLDACPFLWKYYKMHGYLTAYAEDWTKYSTFNFLKNGFENQPTDYYLRPFILAIEKELKKYTKPKASICMGRRHYAEYVYDYAVDFTNVLKMRHSFGLFWTNSFSHNSFSKSSSMDNKTLQYMRTLEKNGIMENSIIIFLSDHGMRFGNLRQLEHGFLEECLPVLYIWVPDWFRRQYASFSRALEINRNRLTSPYDIYATLQHILHLNNSKADLLRPDGCPDCQSVFFDVPETRGCEDAGIPEHWCTCVMYKDISTHSEDVLDMTLQLIETMNAYLDYKKHSWTCRKLKLFQIISAKEKINSIGNLHIYRVQYSTRPRRALFEATVQWNNLTKLIGINITDITRLNSYHIDSECLKDKSAKKFCICI</sequence>
<dbReference type="Gene3D" id="3.40.720.10">
    <property type="entry name" value="Alkaline Phosphatase, subunit A"/>
    <property type="match status" value="1"/>
</dbReference>
<dbReference type="Pfam" id="PF02995">
    <property type="entry name" value="DUF229"/>
    <property type="match status" value="1"/>
</dbReference>
<accession>A0A6J2T4L8</accession>
<feature type="transmembrane region" description="Helical" evidence="1">
    <location>
        <begin position="12"/>
        <end position="29"/>
    </location>
</feature>
<organism evidence="2 3">
    <name type="scientific">Drosophila lebanonensis</name>
    <name type="common">Fruit fly</name>
    <name type="synonym">Scaptodrosophila lebanonensis</name>
    <dbReference type="NCBI Taxonomy" id="7225"/>
    <lineage>
        <taxon>Eukaryota</taxon>
        <taxon>Metazoa</taxon>
        <taxon>Ecdysozoa</taxon>
        <taxon>Arthropoda</taxon>
        <taxon>Hexapoda</taxon>
        <taxon>Insecta</taxon>
        <taxon>Pterygota</taxon>
        <taxon>Neoptera</taxon>
        <taxon>Endopterygota</taxon>
        <taxon>Diptera</taxon>
        <taxon>Brachycera</taxon>
        <taxon>Muscomorpha</taxon>
        <taxon>Ephydroidea</taxon>
        <taxon>Drosophilidae</taxon>
        <taxon>Scaptodrosophila</taxon>
    </lineage>
</organism>
<dbReference type="InterPro" id="IPR017850">
    <property type="entry name" value="Alkaline_phosphatase_core_sf"/>
</dbReference>
<dbReference type="AlphaFoldDB" id="A0A6J2T4L8"/>
<evidence type="ECO:0000256" key="1">
    <source>
        <dbReference type="SAM" id="Phobius"/>
    </source>
</evidence>
<proteinExistence type="predicted"/>
<dbReference type="GO" id="GO:0005615">
    <property type="term" value="C:extracellular space"/>
    <property type="evidence" value="ECO:0007669"/>
    <property type="project" value="TreeGrafter"/>
</dbReference>
<dbReference type="Proteomes" id="UP000504634">
    <property type="component" value="Unplaced"/>
</dbReference>
<keyword evidence="2" id="KW-1185">Reference proteome</keyword>
<name>A0A6J2T4L8_DROLE</name>
<dbReference type="CDD" id="cd16021">
    <property type="entry name" value="ALP_like"/>
    <property type="match status" value="1"/>
</dbReference>
<keyword evidence="1" id="KW-1133">Transmembrane helix</keyword>
<dbReference type="RefSeq" id="XP_030370959.1">
    <property type="nucleotide sequence ID" value="XM_030515099.1"/>
</dbReference>
<dbReference type="OrthoDB" id="413313at2759"/>
<dbReference type="GeneID" id="115621445"/>
<keyword evidence="1" id="KW-0472">Membrane</keyword>
<dbReference type="PANTHER" id="PTHR10974:SF9">
    <property type="entry name" value="DUF229 DOMAIN CONTAINING PROTEIN-RELATED"/>
    <property type="match status" value="1"/>
</dbReference>
<dbReference type="PANTHER" id="PTHR10974">
    <property type="entry name" value="FI08016P-RELATED"/>
    <property type="match status" value="1"/>
</dbReference>
<reference evidence="3" key="1">
    <citation type="submission" date="2025-08" db="UniProtKB">
        <authorList>
            <consortium name="RefSeq"/>
        </authorList>
    </citation>
    <scope>IDENTIFICATION</scope>
    <source>
        <strain evidence="3">11010-0011.00</strain>
        <tissue evidence="3">Whole body</tissue>
    </source>
</reference>
<gene>
    <name evidence="3" type="primary">LOC115621445</name>
</gene>
<protein>
    <submittedName>
        <fullName evidence="3">Uncharacterized protein LOC115621445</fullName>
    </submittedName>
</protein>
<dbReference type="InterPro" id="IPR004245">
    <property type="entry name" value="DUF229"/>
</dbReference>
<dbReference type="FunFam" id="3.40.720.10:FF:000017">
    <property type="entry name" value="Predicted protein"/>
    <property type="match status" value="1"/>
</dbReference>
<dbReference type="SUPFAM" id="SSF53649">
    <property type="entry name" value="Alkaline phosphatase-like"/>
    <property type="match status" value="1"/>
</dbReference>